<dbReference type="PATRIC" id="fig|1050174.4.peg.25"/>
<dbReference type="KEGG" id="cei:CEPID_00120"/>
<keyword evidence="2" id="KW-0472">Membrane</keyword>
<feature type="coiled-coil region" evidence="1">
    <location>
        <begin position="67"/>
        <end position="112"/>
    </location>
</feature>
<evidence type="ECO:0000313" key="3">
    <source>
        <dbReference type="EMBL" id="AKK01920.1"/>
    </source>
</evidence>
<dbReference type="Proteomes" id="UP000035368">
    <property type="component" value="Chromosome"/>
</dbReference>
<organism evidence="3 4">
    <name type="scientific">Corynebacterium epidermidicanis</name>
    <dbReference type="NCBI Taxonomy" id="1050174"/>
    <lineage>
        <taxon>Bacteria</taxon>
        <taxon>Bacillati</taxon>
        <taxon>Actinomycetota</taxon>
        <taxon>Actinomycetes</taxon>
        <taxon>Mycobacteriales</taxon>
        <taxon>Corynebacteriaceae</taxon>
        <taxon>Corynebacterium</taxon>
    </lineage>
</organism>
<accession>A0A0G3GMZ8</accession>
<name>A0A0G3GMZ8_9CORY</name>
<proteinExistence type="predicted"/>
<evidence type="ECO:0000256" key="2">
    <source>
        <dbReference type="SAM" id="Phobius"/>
    </source>
</evidence>
<reference evidence="3 4" key="1">
    <citation type="submission" date="2015-05" db="EMBL/GenBank/DDBJ databases">
        <title>Complete genome sequence of Corynebacterium epidermidicanis DSM 45586, isolated from the skin of a dog suffering from pruritus.</title>
        <authorList>
            <person name="Ruckert C."/>
            <person name="Albersmeier A."/>
            <person name="Winkler A."/>
            <person name="Tauch A."/>
        </authorList>
    </citation>
    <scope>NUCLEOTIDE SEQUENCE [LARGE SCALE GENOMIC DNA]</scope>
    <source>
        <strain evidence="3 4">DSM 45586</strain>
    </source>
</reference>
<sequence length="264" mass="28737">MNTKNLRLAVNVARSAFEAVNDYRERKAAETYDALSHAAENYTIAELADLGRERIDAGKEATVATVGAVAENARVRLEKARAEAEDRAAVAAKETRKTRKQLVKDLTKQKKQAIKKAQKAGLVKKDNKGKKLGTAFTLIAILSALAGALYWFIFRPEKPGTVPPRVEEHAGEGSTLVYSTQTPAEGAPEPTAEDREFLDSLDEQLAKHRVDAIDKAAAEVTPVNDSEVADDHVDEALEGDIARLDDLTAQAEEAEADFDKKQGK</sequence>
<gene>
    <name evidence="3" type="ORF">CEPID_00120</name>
</gene>
<keyword evidence="2" id="KW-1133">Transmembrane helix</keyword>
<dbReference type="RefSeq" id="WP_047239248.1">
    <property type="nucleotide sequence ID" value="NZ_CP011541.1"/>
</dbReference>
<feature type="coiled-coil region" evidence="1">
    <location>
        <begin position="237"/>
        <end position="264"/>
    </location>
</feature>
<feature type="transmembrane region" description="Helical" evidence="2">
    <location>
        <begin position="132"/>
        <end position="153"/>
    </location>
</feature>
<dbReference type="STRING" id="1050174.CEPID_00120"/>
<protein>
    <submittedName>
        <fullName evidence="3">Uncharacterized protein</fullName>
    </submittedName>
</protein>
<evidence type="ECO:0000313" key="4">
    <source>
        <dbReference type="Proteomes" id="UP000035368"/>
    </source>
</evidence>
<evidence type="ECO:0000256" key="1">
    <source>
        <dbReference type="SAM" id="Coils"/>
    </source>
</evidence>
<keyword evidence="4" id="KW-1185">Reference proteome</keyword>
<keyword evidence="1" id="KW-0175">Coiled coil</keyword>
<dbReference type="EMBL" id="CP011541">
    <property type="protein sequence ID" value="AKK01920.1"/>
    <property type="molecule type" value="Genomic_DNA"/>
</dbReference>
<dbReference type="OrthoDB" id="4427650at2"/>
<dbReference type="AlphaFoldDB" id="A0A0G3GMZ8"/>
<keyword evidence="2" id="KW-0812">Transmembrane</keyword>